<feature type="compositionally biased region" description="Polar residues" evidence="1">
    <location>
        <begin position="907"/>
        <end position="919"/>
    </location>
</feature>
<accession>A0A4Z2DKN9</accession>
<proteinExistence type="predicted"/>
<gene>
    <name evidence="2" type="ORF">EWB00_011250</name>
</gene>
<evidence type="ECO:0000313" key="2">
    <source>
        <dbReference type="EMBL" id="TNN17114.1"/>
    </source>
</evidence>
<feature type="region of interest" description="Disordered" evidence="1">
    <location>
        <begin position="902"/>
        <end position="923"/>
    </location>
</feature>
<name>A0A4Z2DKN9_SCHJA</name>
<dbReference type="Proteomes" id="UP000311919">
    <property type="component" value="Unassembled WGS sequence"/>
</dbReference>
<dbReference type="OrthoDB" id="6236380at2759"/>
<reference evidence="2 3" key="1">
    <citation type="submission" date="2019-03" db="EMBL/GenBank/DDBJ databases">
        <title>An improved genome assembly of the fluke Schistosoma japonicum.</title>
        <authorList>
            <person name="Hu W."/>
            <person name="Luo F."/>
            <person name="Yin M."/>
            <person name="Mo X."/>
            <person name="Sun C."/>
            <person name="Wu Q."/>
            <person name="Zhu B."/>
            <person name="Xiang M."/>
            <person name="Wang J."/>
            <person name="Wang Y."/>
            <person name="Zhang T."/>
            <person name="Xu B."/>
            <person name="Zheng H."/>
            <person name="Feng Z."/>
        </authorList>
    </citation>
    <scope>NUCLEOTIDE SEQUENCE [LARGE SCALE GENOMIC DNA]</scope>
    <source>
        <strain evidence="2">HuSjv2</strain>
        <tissue evidence="2">Worms</tissue>
    </source>
</reference>
<sequence>MIRTKKTLRHKQYIPSVKENSPKYLLTPYEYYTGGWMSVTDLRGQPLAVRITNSSSQTDSIPSSWNDLSEIEPINNRTKYIIYPTYPIGQRLSQSEANFKYSPTHSRDSSPNSYLHVNNNKYFNRNKSLSPRCFTEASQYHNTLIGLDSCCTNLSENQLNYPNNSINNRVQCQIDKISNYENSLEQQHCKHKIEINFIHRNQMCIPQKKFKIKSCEFLNESILSCNNALNPINNKSTNNIHNDGSEYSHINTTLNNKTKYHRKIKFPSSKQYQFKGSDHICIPSKKFIKLFKFKHKSKDTKCIIEQFGTSSKLKLAKAVKTLSDVGQSLVEHSENNSRYQYHDTELASNIQLKDSSNNDIFHPYHECLQITPIPSADFSDSGLWSMSQIASEDCTNSLHHQQHTTSCSESPMLLDDFSENNNLTTETRLQKAMVSSINSTTTDDIQLLPWFPLKNDDDSQQKKELILERLNPIVNENELTCTETVQYMNQQTGVPKNTFLKNEFHKSLIKSSLIESKEALNFPNDDLSEQNLNDSLRDNSHTSSSLNLKSCSNSTTFGENKNGNFDEPLVSHISILTNQTYPQENCIISPSCLSQADNIHNTSSFPIVGQDSIKFSIFQQNLFISPMDSNPTNISTTSKISNLSSMQSEHEMPTIKTSDNEHSTTHFINDDDNFNVDNAFRSNEDIKKTNLNSAVEQQNSYSSDSSSFITNQLTTKDLLSNSSEITPNLKSDVMLKTQTQIQSVKEPKCAAHHVTSSFNVNKPEDSHLNKKTGEVSSSLFTTLFKQQKTDQSNLNDMLTYKQLNDKPSNELVRDHLTDYQPVQDSQIKQFLSSFVEASQETIKLSYLTNTADVKHNNLSNKHDNNVNDSLKIKSDFNQIINDVLNKNKEPCDNVEFNKLSSDKESLSTETTKPSITLQPDDNFMKFSDSHHSTPLKCQDKDDSMTIDNVPDDVSLTVAEKLQTLHEQVNNTVELLSSEVNLNCTDRTNSSAIESLAVETSLDPMNRFQSVTELPIDLHTSNNKKLDTNIEPKSTIIKSDSESINSQVNDFMPKHSLQSMEVMSSTVQSLAKSKYFINNNVFNKDYVTTETGLLTKSNELCNDQLITLDHQLEKKDLLNLLSSNTNDLDGLQIVQEAKNKFEESITVKPLEKQIYHQDPEEIILLLDKKQNNNNNFVHLEKSNELEQTTENVFTSNDNDAVANTSISSSTNNNLMITEPSTYIPTSINKSLSQLLSDEKNYENTSFMEKDISLSMNSVKQLNALDISIPDRIDDVILNEPVVKFQKEIKDNVEKSDISHQKAIKSTNELSLLSKDKSIVEGEVHISSIPVVDASKKKNSLQMNCVSLPEKFNLTKIENLQLSNPLIDETSGEHKSNQRFIFTSHAYSIFTAFFHLATLYVPRHLYWLYGATFTPREQFHRIMGDHDDDVDLVYPSMGLLSSAYYRYQQAG</sequence>
<organism evidence="2 3">
    <name type="scientific">Schistosoma japonicum</name>
    <name type="common">Blood fluke</name>
    <dbReference type="NCBI Taxonomy" id="6182"/>
    <lineage>
        <taxon>Eukaryota</taxon>
        <taxon>Metazoa</taxon>
        <taxon>Spiralia</taxon>
        <taxon>Lophotrochozoa</taxon>
        <taxon>Platyhelminthes</taxon>
        <taxon>Trematoda</taxon>
        <taxon>Digenea</taxon>
        <taxon>Strigeidida</taxon>
        <taxon>Schistosomatoidea</taxon>
        <taxon>Schistosomatidae</taxon>
        <taxon>Schistosoma</taxon>
    </lineage>
</organism>
<protein>
    <submittedName>
        <fullName evidence="2">Uncharacterized protein</fullName>
    </submittedName>
</protein>
<feature type="region of interest" description="Disordered" evidence="1">
    <location>
        <begin position="523"/>
        <end position="544"/>
    </location>
</feature>
<evidence type="ECO:0000313" key="3">
    <source>
        <dbReference type="Proteomes" id="UP000311919"/>
    </source>
</evidence>
<keyword evidence="3" id="KW-1185">Reference proteome</keyword>
<dbReference type="EMBL" id="SKCS01000095">
    <property type="protein sequence ID" value="TNN17114.1"/>
    <property type="molecule type" value="Genomic_DNA"/>
</dbReference>
<comment type="caution">
    <text evidence="2">The sequence shown here is derived from an EMBL/GenBank/DDBJ whole genome shotgun (WGS) entry which is preliminary data.</text>
</comment>
<evidence type="ECO:0000256" key="1">
    <source>
        <dbReference type="SAM" id="MobiDB-lite"/>
    </source>
</evidence>